<evidence type="ECO:0000256" key="7">
    <source>
        <dbReference type="PIRSR" id="PIRSR004762-1"/>
    </source>
</evidence>
<dbReference type="Pfam" id="PF04055">
    <property type="entry name" value="Radical_SAM"/>
    <property type="match status" value="1"/>
</dbReference>
<dbReference type="EMBL" id="JRMQ02000011">
    <property type="protein sequence ID" value="TLE00548.1"/>
    <property type="molecule type" value="Genomic_DNA"/>
</dbReference>
<evidence type="ECO:0000256" key="6">
    <source>
        <dbReference type="HAMAP-Rule" id="MF_00993"/>
    </source>
</evidence>
<keyword evidence="1 6" id="KW-0004">4Fe-4S</keyword>
<evidence type="ECO:0000313" key="10">
    <source>
        <dbReference type="EMBL" id="TLE00548.1"/>
    </source>
</evidence>
<keyword evidence="5 6" id="KW-0411">Iron-sulfur</keyword>
<dbReference type="NCBIfam" id="TIGR00423">
    <property type="entry name" value="CofH family radical SAM protein"/>
    <property type="match status" value="1"/>
</dbReference>
<dbReference type="GO" id="GO:0005506">
    <property type="term" value="F:iron ion binding"/>
    <property type="evidence" value="ECO:0007669"/>
    <property type="project" value="UniProtKB-UniRule"/>
</dbReference>
<dbReference type="InterPro" id="IPR007197">
    <property type="entry name" value="rSAM"/>
</dbReference>
<keyword evidence="6" id="KW-0808">Transferase</keyword>
<dbReference type="InterPro" id="IPR034405">
    <property type="entry name" value="F420"/>
</dbReference>
<evidence type="ECO:0000256" key="3">
    <source>
        <dbReference type="ARBA" id="ARBA00022723"/>
    </source>
</evidence>
<comment type="cofactor">
    <cofactor evidence="6 7">
        <name>[4Fe-4S] cluster</name>
        <dbReference type="ChEBI" id="CHEBI:49883"/>
    </cofactor>
    <text evidence="6 7">Binds 1 [4Fe-4S] cluster. The cluster is coordinated with 3 cysteines and an exchangeable S-adenosyl-L-methionine.</text>
</comment>
<comment type="catalytic activity">
    <reaction evidence="6">
        <text>3-[(1-carboxyvinyl)-oxy]benzoate + S-adenosyl-L-methionine + H2O = 6-amino-6-deoxyfutalosine + hydrogencarbonate + L-methionine + H(+)</text>
        <dbReference type="Rhea" id="RHEA:33075"/>
        <dbReference type="ChEBI" id="CHEBI:15377"/>
        <dbReference type="ChEBI" id="CHEBI:15378"/>
        <dbReference type="ChEBI" id="CHEBI:17544"/>
        <dbReference type="ChEBI" id="CHEBI:57844"/>
        <dbReference type="ChEBI" id="CHEBI:59789"/>
        <dbReference type="ChEBI" id="CHEBI:64286"/>
        <dbReference type="ChEBI" id="CHEBI:76981"/>
        <dbReference type="EC" id="2.5.1.120"/>
    </reaction>
</comment>
<protein>
    <recommendedName>
        <fullName evidence="6">Aminodeoxyfutalosine synthase</fullName>
        <shortName evidence="6">AFL synthase</shortName>
        <shortName evidence="6">Aminofutalosine synthase</shortName>
        <ecNumber evidence="6">2.5.1.120</ecNumber>
    </recommendedName>
    <alternativeName>
        <fullName evidence="6">Menaquinone biosynthetic enzyme MqnE</fullName>
    </alternativeName>
</protein>
<dbReference type="GO" id="GO:0044689">
    <property type="term" value="F:7,8-didemethyl-8-hydroxy-5-deazariboflavin synthase activity"/>
    <property type="evidence" value="ECO:0007669"/>
    <property type="project" value="TreeGrafter"/>
</dbReference>
<dbReference type="InterPro" id="IPR013785">
    <property type="entry name" value="Aldolase_TIM"/>
</dbReference>
<dbReference type="HAMAP" id="MF_00993">
    <property type="entry name" value="MqnE"/>
    <property type="match status" value="1"/>
</dbReference>
<keyword evidence="2 6" id="KW-0949">S-adenosyl-L-methionine</keyword>
<feature type="domain" description="Radical SAM core" evidence="9">
    <location>
        <begin position="45"/>
        <end position="285"/>
    </location>
</feature>
<feature type="binding site" evidence="6 7">
    <location>
        <position position="66"/>
    </location>
    <ligand>
        <name>[4Fe-4S] cluster</name>
        <dbReference type="ChEBI" id="CHEBI:49883"/>
        <note>4Fe-4S-S-AdoMet</note>
    </ligand>
</feature>
<feature type="binding site" evidence="8">
    <location>
        <position position="65"/>
    </location>
    <ligand>
        <name>S-adenosyl-L-methionine</name>
        <dbReference type="ChEBI" id="CHEBI:59789"/>
    </ligand>
</feature>
<dbReference type="InterPro" id="IPR022432">
    <property type="entry name" value="MqnE"/>
</dbReference>
<accession>A0A4U8TNV4</accession>
<dbReference type="InterPro" id="IPR020050">
    <property type="entry name" value="FO_synthase_su2"/>
</dbReference>
<dbReference type="PANTHER" id="PTHR43076:SF7">
    <property type="entry name" value="AMINODEOXYFUTALOSINE SYNTHASE"/>
    <property type="match status" value="1"/>
</dbReference>
<evidence type="ECO:0000256" key="8">
    <source>
        <dbReference type="PIRSR" id="PIRSR004762-2"/>
    </source>
</evidence>
<dbReference type="AlphaFoldDB" id="A0A4U8TNV4"/>
<gene>
    <name evidence="6 10" type="primary">mqnE</name>
    <name evidence="10" type="ORF">LS65_007605</name>
</gene>
<evidence type="ECO:0000256" key="2">
    <source>
        <dbReference type="ARBA" id="ARBA00022691"/>
    </source>
</evidence>
<comment type="pathway">
    <text evidence="6">Quinol/quinone metabolism; menaquinone biosynthesis.</text>
</comment>
<dbReference type="InterPro" id="IPR058240">
    <property type="entry name" value="rSAM_sf"/>
</dbReference>
<keyword evidence="3 6" id="KW-0479">Metal-binding</keyword>
<feature type="binding site" evidence="6 7">
    <location>
        <position position="63"/>
    </location>
    <ligand>
        <name>[4Fe-4S] cluster</name>
        <dbReference type="ChEBI" id="CHEBI:49883"/>
        <note>4Fe-4S-S-AdoMet</note>
    </ligand>
</feature>
<dbReference type="SFLD" id="SFLDS00029">
    <property type="entry name" value="Radical_SAM"/>
    <property type="match status" value="1"/>
</dbReference>
<dbReference type="GO" id="GO:0051539">
    <property type="term" value="F:4 iron, 4 sulfur cluster binding"/>
    <property type="evidence" value="ECO:0007669"/>
    <property type="project" value="UniProtKB-KW"/>
</dbReference>
<dbReference type="STRING" id="425400.LS65_02905"/>
<dbReference type="PROSITE" id="PS51918">
    <property type="entry name" value="RADICAL_SAM"/>
    <property type="match status" value="1"/>
</dbReference>
<dbReference type="PIRSF" id="PIRSF004762">
    <property type="entry name" value="CHP00423"/>
    <property type="match status" value="1"/>
</dbReference>
<dbReference type="RefSeq" id="WP_034361166.1">
    <property type="nucleotide sequence ID" value="NZ_CAJUDB010000017.1"/>
</dbReference>
<keyword evidence="4 6" id="KW-0408">Iron</keyword>
<dbReference type="NCBIfam" id="NF006276">
    <property type="entry name" value="PRK08444.1"/>
    <property type="match status" value="1"/>
</dbReference>
<evidence type="ECO:0000259" key="9">
    <source>
        <dbReference type="PROSITE" id="PS51918"/>
    </source>
</evidence>
<dbReference type="SFLD" id="SFLDG01389">
    <property type="entry name" value="menaquinone_synthsis_involved"/>
    <property type="match status" value="1"/>
</dbReference>
<comment type="similarity">
    <text evidence="6">Belongs to the radical SAM superfamily. MqnE family.</text>
</comment>
<dbReference type="SUPFAM" id="SSF102114">
    <property type="entry name" value="Radical SAM enzymes"/>
    <property type="match status" value="1"/>
</dbReference>
<dbReference type="Gene3D" id="3.20.20.70">
    <property type="entry name" value="Aldolase class I"/>
    <property type="match status" value="1"/>
</dbReference>
<dbReference type="PANTHER" id="PTHR43076">
    <property type="entry name" value="FO SYNTHASE (COFH)"/>
    <property type="match status" value="1"/>
</dbReference>
<keyword evidence="11" id="KW-1185">Reference proteome</keyword>
<comment type="function">
    <text evidence="6">Radical SAM enzyme that catalyzes the addition of the adenosyl radical to the double bond of 3-[(1-carboxyvinyl)oxy]benzoate, leading to aminodeoxyfutalosine (AFL), a key intermediate in the formation of menaquinone (MK, vitamin K2) from chorismate.</text>
</comment>
<name>A0A4U8TNV4_9HELI</name>
<evidence type="ECO:0000256" key="1">
    <source>
        <dbReference type="ARBA" id="ARBA00022485"/>
    </source>
</evidence>
<dbReference type="GO" id="GO:0102573">
    <property type="term" value="F:aminodeoxyfutalosine synthase activity"/>
    <property type="evidence" value="ECO:0007669"/>
    <property type="project" value="UniProtKB-EC"/>
</dbReference>
<proteinExistence type="inferred from homology"/>
<dbReference type="GO" id="GO:0009234">
    <property type="term" value="P:menaquinone biosynthetic process"/>
    <property type="evidence" value="ECO:0007669"/>
    <property type="project" value="UniProtKB-UniRule"/>
</dbReference>
<dbReference type="Proteomes" id="UP000029707">
    <property type="component" value="Unassembled WGS sequence"/>
</dbReference>
<evidence type="ECO:0000256" key="4">
    <source>
        <dbReference type="ARBA" id="ARBA00023004"/>
    </source>
</evidence>
<dbReference type="OrthoDB" id="9802027at2"/>
<dbReference type="EC" id="2.5.1.120" evidence="6"/>
<dbReference type="UniPathway" id="UPA00079"/>
<evidence type="ECO:0000313" key="11">
    <source>
        <dbReference type="Proteomes" id="UP000029707"/>
    </source>
</evidence>
<comment type="caution">
    <text evidence="10">The sequence shown here is derived from an EMBL/GenBank/DDBJ whole genome shotgun (WGS) entry which is preliminary data.</text>
</comment>
<dbReference type="NCBIfam" id="TIGR03700">
    <property type="entry name" value="mena_SCO4494"/>
    <property type="match status" value="1"/>
</dbReference>
<dbReference type="CDD" id="cd01335">
    <property type="entry name" value="Radical_SAM"/>
    <property type="match status" value="1"/>
</dbReference>
<organism evidence="10 11">
    <name type="scientific">Helicobacter japonicus</name>
    <dbReference type="NCBI Taxonomy" id="425400"/>
    <lineage>
        <taxon>Bacteria</taxon>
        <taxon>Pseudomonadati</taxon>
        <taxon>Campylobacterota</taxon>
        <taxon>Epsilonproteobacteria</taxon>
        <taxon>Campylobacterales</taxon>
        <taxon>Helicobacteraceae</taxon>
        <taxon>Helicobacter</taxon>
    </lineage>
</organism>
<dbReference type="Pfam" id="PF19288">
    <property type="entry name" value="CofH_C"/>
    <property type="match status" value="1"/>
</dbReference>
<dbReference type="SFLD" id="SFLDG01064">
    <property type="entry name" value="F420__menaquinone_cofactor_bio"/>
    <property type="match status" value="1"/>
</dbReference>
<feature type="binding site" evidence="8">
    <location>
        <position position="171"/>
    </location>
    <ligand>
        <name>S-adenosyl-L-methionine</name>
        <dbReference type="ChEBI" id="CHEBI:59789"/>
    </ligand>
</feature>
<feature type="binding site" evidence="6 7">
    <location>
        <position position="59"/>
    </location>
    <ligand>
        <name>[4Fe-4S] cluster</name>
        <dbReference type="ChEBI" id="CHEBI:49883"/>
        <note>4Fe-4S-S-AdoMet</note>
    </ligand>
</feature>
<evidence type="ECO:0000256" key="5">
    <source>
        <dbReference type="ARBA" id="ARBA00023014"/>
    </source>
</evidence>
<dbReference type="SFLD" id="SFLDF00343">
    <property type="entry name" value="aminofutalosine_synthase_(mqnE"/>
    <property type="match status" value="1"/>
</dbReference>
<reference evidence="10 11" key="1">
    <citation type="journal article" date="2014" name="Genome Announc.">
        <title>Draft genome sequences of eight enterohepatic helicobacter species isolated from both laboratory and wild rodents.</title>
        <authorList>
            <person name="Sheh A."/>
            <person name="Shen Z."/>
            <person name="Fox J.G."/>
        </authorList>
    </citation>
    <scope>NUCLEOTIDE SEQUENCE [LARGE SCALE GENOMIC DNA]</scope>
    <source>
        <strain evidence="10 11">MIT 01-6451</strain>
    </source>
</reference>
<keyword evidence="6" id="KW-0474">Menaquinone biosynthesis</keyword>
<dbReference type="InterPro" id="IPR045567">
    <property type="entry name" value="CofH/MnqC-like_C"/>
</dbReference>
<sequence>MDLLHKALAREPLSAKELSKLYDYDIFTLGEAAQNIRAQLYDTKVFFNNNRHINPSNICADVCKFCAFSASRKNPNPYSMSIDEILTLAQQAYNNGAKEIHIVSSHNPNYTYEWYFELFREIKKALPQVHLKALTAAEVDYIDRISNKGYKQVLEDMVKAGVDSMPGGGAEIFDEGVREYICKGKVSSQRWLEIHTYWHSLGKMSNATMLFGHIEQREHRIDHMLRLRDAQSESERVANKQGGFNAFIPLLYQRENNFLNVKTFPSGQEILKTMSIARILLHNIPHIKAYWATLGLNLALVAQEFGADDMDGTIQLESIQSAAGAKSKSGLSKEELVSQIKDAGFRAIERDSLYNELAEC</sequence>